<comment type="subcellular location">
    <subcellularLocation>
        <location evidence="1">Membrane</location>
        <topology evidence="1">Multi-pass membrane protein</topology>
    </subcellularLocation>
</comment>
<dbReference type="Gene3D" id="1.50.10.150">
    <property type="entry name" value="Voltage-dependent anion channel"/>
    <property type="match status" value="1"/>
</dbReference>
<feature type="transmembrane region" description="Helical" evidence="5">
    <location>
        <begin position="108"/>
        <end position="125"/>
    </location>
</feature>
<organism evidence="6">
    <name type="scientific">Rhodococcus hoagii (strain 103S)</name>
    <name type="common">Rhodococcus equi</name>
    <dbReference type="NCBI Taxonomy" id="685727"/>
    <lineage>
        <taxon>Bacteria</taxon>
        <taxon>Bacillati</taxon>
        <taxon>Actinomycetota</taxon>
        <taxon>Actinomycetes</taxon>
        <taxon>Mycobacteriales</taxon>
        <taxon>Nocardiaceae</taxon>
        <taxon>Prescottella</taxon>
    </lineage>
</organism>
<dbReference type="CDD" id="cd09319">
    <property type="entry name" value="TDT_like_1"/>
    <property type="match status" value="1"/>
</dbReference>
<evidence type="ECO:0000256" key="2">
    <source>
        <dbReference type="ARBA" id="ARBA00022692"/>
    </source>
</evidence>
<dbReference type="AlphaFoldDB" id="A0A3S5Y1Y4"/>
<proteinExistence type="predicted"/>
<dbReference type="Proteomes" id="UP001154400">
    <property type="component" value="Chromosome"/>
</dbReference>
<feature type="transmembrane region" description="Helical" evidence="5">
    <location>
        <begin position="80"/>
        <end position="102"/>
    </location>
</feature>
<feature type="transmembrane region" description="Helical" evidence="5">
    <location>
        <begin position="198"/>
        <end position="223"/>
    </location>
</feature>
<name>A0A3S5Y1Y4_RHOH1</name>
<feature type="transmembrane region" description="Helical" evidence="5">
    <location>
        <begin position="289"/>
        <end position="311"/>
    </location>
</feature>
<feature type="transmembrane region" description="Helical" evidence="5">
    <location>
        <begin position="229"/>
        <end position="250"/>
    </location>
</feature>
<dbReference type="InterPro" id="IPR038665">
    <property type="entry name" value="Voltage-dep_anion_channel_sf"/>
</dbReference>
<dbReference type="EMBL" id="FN563149">
    <property type="protein sequence ID" value="CBH46560.1"/>
    <property type="molecule type" value="Genomic_DNA"/>
</dbReference>
<keyword evidence="2 5" id="KW-0812">Transmembrane</keyword>
<evidence type="ECO:0000256" key="4">
    <source>
        <dbReference type="ARBA" id="ARBA00023136"/>
    </source>
</evidence>
<feature type="transmembrane region" description="Helical" evidence="5">
    <location>
        <begin position="262"/>
        <end position="283"/>
    </location>
</feature>
<sequence>MSDGPGVRTRTGRALTAIPAGAGAAAMSTGIVSVALHLVGFEWFSRFWLIVGALIWALLVVVFVGRLFDDRARWVNEADTPPALTGVAATCVLGARCVLLGWNHVGAVALGIAFVAWLVLIPAVVRHWTSPTVGVHFLLCVSTQGLAVLGASLAVSAPAHWIVGPAFVAFLLGLFFYLMVLIRFSFDQFRVGAGDQWVFAGGLAISALAAGKLAPAAVAAGWPEGLHDAIRVAGVVIVCIVLIDYVVLVVSEIRWPRLQYDVRRWSTAFPMGMTSAASLTVAVSSDADWLRPIGEILVWPAVVVCLILLVGSGRHLTAEARPAST</sequence>
<feature type="transmembrane region" description="Helical" evidence="5">
    <location>
        <begin position="161"/>
        <end position="186"/>
    </location>
</feature>
<accession>A0A3S5Y1Y4</accession>
<evidence type="ECO:0000256" key="3">
    <source>
        <dbReference type="ARBA" id="ARBA00022989"/>
    </source>
</evidence>
<dbReference type="GO" id="GO:0016020">
    <property type="term" value="C:membrane"/>
    <property type="evidence" value="ECO:0007669"/>
    <property type="project" value="UniProtKB-SubCell"/>
</dbReference>
<protein>
    <submittedName>
        <fullName evidence="6">Integral membrane protein</fullName>
    </submittedName>
</protein>
<dbReference type="KEGG" id="req:REQ_04240"/>
<keyword evidence="3 5" id="KW-1133">Transmembrane helix</keyword>
<dbReference type="InterPro" id="IPR004695">
    <property type="entry name" value="SLAC1/Mae1/Ssu1/TehA"/>
</dbReference>
<evidence type="ECO:0000313" key="6">
    <source>
        <dbReference type="EMBL" id="CBH46560.1"/>
    </source>
</evidence>
<evidence type="ECO:0000256" key="1">
    <source>
        <dbReference type="ARBA" id="ARBA00004141"/>
    </source>
</evidence>
<dbReference type="GO" id="GO:0055085">
    <property type="term" value="P:transmembrane transport"/>
    <property type="evidence" value="ECO:0007669"/>
    <property type="project" value="InterPro"/>
</dbReference>
<evidence type="ECO:0000256" key="5">
    <source>
        <dbReference type="SAM" id="Phobius"/>
    </source>
</evidence>
<feature type="transmembrane region" description="Helical" evidence="5">
    <location>
        <begin position="20"/>
        <end position="41"/>
    </location>
</feature>
<feature type="transmembrane region" description="Helical" evidence="5">
    <location>
        <begin position="47"/>
        <end position="68"/>
    </location>
</feature>
<keyword evidence="4 5" id="KW-0472">Membrane</keyword>
<gene>
    <name evidence="6" type="ordered locus">REQ_04240</name>
</gene>
<feature type="transmembrane region" description="Helical" evidence="5">
    <location>
        <begin position="137"/>
        <end position="155"/>
    </location>
</feature>
<reference evidence="6" key="1">
    <citation type="journal article" date="2010" name="PLoS Genet.">
        <title>The genome of a pathogenic rhodococcus: cooptive virulence underpinned by key gene acquisitions.</title>
        <authorList>
            <person name="Letek M."/>
            <person name="Gonzalez P."/>
            <person name="Macarthur I."/>
            <person name="Rodriguez H."/>
            <person name="Freeman T.C."/>
            <person name="Valero-Rello A."/>
            <person name="Blanco M."/>
            <person name="Buckley T."/>
            <person name="Cherevach I."/>
            <person name="Fahey R."/>
            <person name="Hapeshi A."/>
            <person name="Holdstock J."/>
            <person name="Leadon D."/>
            <person name="Navas J."/>
            <person name="Ocampo A."/>
            <person name="Quail M.A."/>
            <person name="Sanders M."/>
            <person name="Scortti M.M."/>
            <person name="Prescott J.F."/>
            <person name="Fogarty U."/>
            <person name="Meijer W.G."/>
            <person name="Parkhill J."/>
            <person name="Bentley S.D."/>
            <person name="Vazquez-Boland J.A."/>
        </authorList>
    </citation>
    <scope>NUCLEOTIDE SEQUENCE [LARGE SCALE GENOMIC DNA]</scope>
    <source>
        <strain evidence="6 7">103S</strain>
    </source>
</reference>
<dbReference type="Pfam" id="PF03595">
    <property type="entry name" value="SLAC1"/>
    <property type="match status" value="1"/>
</dbReference>
<evidence type="ECO:0000313" key="7">
    <source>
        <dbReference type="Proteomes" id="UP000006892"/>
    </source>
</evidence>